<dbReference type="InterPro" id="IPR013083">
    <property type="entry name" value="Znf_RING/FYVE/PHD"/>
</dbReference>
<dbReference type="RefSeq" id="XP_067814227.1">
    <property type="nucleotide sequence ID" value="XM_067959483.1"/>
</dbReference>
<dbReference type="OrthoDB" id="411372at2759"/>
<keyword evidence="8" id="KW-1185">Reference proteome</keyword>
<dbReference type="PROSITE" id="PS51266">
    <property type="entry name" value="ZF_CHY"/>
    <property type="match status" value="1"/>
</dbReference>
<dbReference type="InterPro" id="IPR017921">
    <property type="entry name" value="Znf_CTCHY"/>
</dbReference>
<dbReference type="Proteomes" id="UP000294530">
    <property type="component" value="Unassembled WGS sequence"/>
</dbReference>
<dbReference type="InterPro" id="IPR037275">
    <property type="entry name" value="Znf_CTCHY_sf"/>
</dbReference>
<dbReference type="AlphaFoldDB" id="A0A976FD12"/>
<dbReference type="InterPro" id="IPR037274">
    <property type="entry name" value="Znf_CHY_sf"/>
</dbReference>
<name>A0A976FD12_BRELC</name>
<dbReference type="GO" id="GO:0061630">
    <property type="term" value="F:ubiquitin protein ligase activity"/>
    <property type="evidence" value="ECO:0007669"/>
    <property type="project" value="TreeGrafter"/>
</dbReference>
<evidence type="ECO:0000256" key="2">
    <source>
        <dbReference type="ARBA" id="ARBA00022771"/>
    </source>
</evidence>
<evidence type="ECO:0000256" key="4">
    <source>
        <dbReference type="PROSITE-ProRule" id="PRU00601"/>
    </source>
</evidence>
<dbReference type="SUPFAM" id="SSF161245">
    <property type="entry name" value="Zinc hairpin stack"/>
    <property type="match status" value="1"/>
</dbReference>
<evidence type="ECO:0000259" key="6">
    <source>
        <dbReference type="PROSITE" id="PS51270"/>
    </source>
</evidence>
<dbReference type="Gene3D" id="3.30.40.10">
    <property type="entry name" value="Zinc/RING finger domain, C3HC4 (zinc finger)"/>
    <property type="match status" value="1"/>
</dbReference>
<dbReference type="SUPFAM" id="SSF161219">
    <property type="entry name" value="CHY zinc finger-like"/>
    <property type="match status" value="1"/>
</dbReference>
<feature type="domain" description="CHY-type" evidence="5">
    <location>
        <begin position="4"/>
        <end position="73"/>
    </location>
</feature>
<accession>A0A976FD12</accession>
<dbReference type="Pfam" id="PF05495">
    <property type="entry name" value="zf-CHY"/>
    <property type="match status" value="1"/>
</dbReference>
<dbReference type="GO" id="GO:0016567">
    <property type="term" value="P:protein ubiquitination"/>
    <property type="evidence" value="ECO:0007669"/>
    <property type="project" value="TreeGrafter"/>
</dbReference>
<dbReference type="PANTHER" id="PTHR21319">
    <property type="entry name" value="RING FINGER AND CHY ZINC FINGER DOMAIN-CONTAINING PROTEIN 1"/>
    <property type="match status" value="1"/>
</dbReference>
<evidence type="ECO:0000256" key="3">
    <source>
        <dbReference type="ARBA" id="ARBA00022833"/>
    </source>
</evidence>
<evidence type="ECO:0000313" key="8">
    <source>
        <dbReference type="Proteomes" id="UP000294530"/>
    </source>
</evidence>
<reference evidence="7 8" key="1">
    <citation type="journal article" date="2021" name="Genome Biol.">
        <title>AFLAP: assembly-free linkage analysis pipeline using k-mers from genome sequencing data.</title>
        <authorList>
            <person name="Fletcher K."/>
            <person name="Zhang L."/>
            <person name="Gil J."/>
            <person name="Han R."/>
            <person name="Cavanaugh K."/>
            <person name="Michelmore R."/>
        </authorList>
    </citation>
    <scope>NUCLEOTIDE SEQUENCE [LARGE SCALE GENOMIC DNA]</scope>
    <source>
        <strain evidence="7 8">SF5</strain>
    </source>
</reference>
<proteinExistence type="predicted"/>
<keyword evidence="2 4" id="KW-0863">Zinc-finger</keyword>
<gene>
    <name evidence="7" type="ORF">CCR75_001379</name>
</gene>
<sequence length="185" mass="21217">MATQRTGKNECPHYSRRCHVLAECCRSWVGCRLCHDALLGDDHVIDRYAIKLMRCDLCQTVQPIAQECIYCHENMAAYFCHFCNLLDDNGLERKVFHCTQCGICRVGGRENFYHCVTCCGCYPHSLKGKHNCLEGSMHRECPICFDVSTRLRIKVAFDSLESVNVLVCGHVMHSSCFEAYVKQHR</sequence>
<keyword evidence="1" id="KW-0479">Metal-binding</keyword>
<dbReference type="GeneID" id="94345154"/>
<protein>
    <submittedName>
        <fullName evidence="7">Uncharacterized protein</fullName>
    </submittedName>
</protein>
<evidence type="ECO:0000259" key="5">
    <source>
        <dbReference type="PROSITE" id="PS51266"/>
    </source>
</evidence>
<evidence type="ECO:0000256" key="1">
    <source>
        <dbReference type="ARBA" id="ARBA00022723"/>
    </source>
</evidence>
<evidence type="ECO:0000313" key="7">
    <source>
        <dbReference type="EMBL" id="TDH64728.1"/>
    </source>
</evidence>
<dbReference type="GO" id="GO:0006511">
    <property type="term" value="P:ubiquitin-dependent protein catabolic process"/>
    <property type="evidence" value="ECO:0007669"/>
    <property type="project" value="TreeGrafter"/>
</dbReference>
<dbReference type="EMBL" id="SHOA02000019">
    <property type="protein sequence ID" value="TDH64728.1"/>
    <property type="molecule type" value="Genomic_DNA"/>
</dbReference>
<dbReference type="PROSITE" id="PS51270">
    <property type="entry name" value="ZF_CTCHY"/>
    <property type="match status" value="1"/>
</dbReference>
<comment type="caution">
    <text evidence="7">The sequence shown here is derived from an EMBL/GenBank/DDBJ whole genome shotgun (WGS) entry which is preliminary data.</text>
</comment>
<organism evidence="7 8">
    <name type="scientific">Bremia lactucae</name>
    <name type="common">Lettuce downy mildew</name>
    <dbReference type="NCBI Taxonomy" id="4779"/>
    <lineage>
        <taxon>Eukaryota</taxon>
        <taxon>Sar</taxon>
        <taxon>Stramenopiles</taxon>
        <taxon>Oomycota</taxon>
        <taxon>Peronosporomycetes</taxon>
        <taxon>Peronosporales</taxon>
        <taxon>Peronosporaceae</taxon>
        <taxon>Bremia</taxon>
    </lineage>
</organism>
<dbReference type="GO" id="GO:0008270">
    <property type="term" value="F:zinc ion binding"/>
    <property type="evidence" value="ECO:0007669"/>
    <property type="project" value="UniProtKB-KW"/>
</dbReference>
<feature type="domain" description="CTCHY-type" evidence="6">
    <location>
        <begin position="75"/>
        <end position="140"/>
    </location>
</feature>
<dbReference type="InterPro" id="IPR008913">
    <property type="entry name" value="Znf_CHY"/>
</dbReference>
<dbReference type="GO" id="GO:0005634">
    <property type="term" value="C:nucleus"/>
    <property type="evidence" value="ECO:0007669"/>
    <property type="project" value="TreeGrafter"/>
</dbReference>
<keyword evidence="3" id="KW-0862">Zinc</keyword>
<dbReference type="KEGG" id="blac:94345154"/>